<sequence>MLRLLATTALTVVGMTGSAAADCTYSNLFAPGCENAPGGTAYFPRGLPDEAEDSDAGVDGSDYKVTSSSTTTISITGSALTNYSQAFAPIFVQSQGGTGSSNRNGNATRGGDGGTAEIQNASPISVTAAPNATYIYQPRQFYGFWDDGTTIGGLIAVSNAGDGGDASEGSDVSGGNGGQGGGADLATIGNSGSITLSTNFTAGALGIYGLSMGGTGGRQDSGGTDDQVGGKGGSTNTVRIVNSGDVRIAGKMGHAAWGVAGEAIAGPGGDNASNGGIGSTVHIENSGDVTIDGSAGTQRTVTEGVRGLYAASLGGDAYWYSDDGSDPGGKGGVGGIIQLTHTGAISVTYNDLSAPTYPYDTPATPTGDHPNPPARVSSDRSAGIYLLSVGGEGGAGPGGADAMSTSDAGAGGAASGATSNDGTTGTSYIRLTDASVTTQGAYVTGVIGELLGGKGGDGRNETSGADGGGVGKLELTLTRSAIETHGDDARGLVGLSIGGNGGVYADDQFTVINVGSDTSGTGATGGIIALTADAASRIATHGAHSHAVHLYSAGGVAGAADGGFAFINTADLAGGAGGSGGTVDVKGAVVTQTFGDYALGGLYQSIAGGGGDVSTQSDSSGLFVLGGGGGQGGKGGAVKLGANLTAATEGGAAPGVQAQSIGGGGGNGGNANGVVAVGGQAGSGGDGGTVTFGPDGDGAANPSLNVTTLGDYSYGMLLQSIGGGGGNGGDVFDFSVIIPAVGVGGDGGSGGDGGTAQVNLPNQGAANGTYSVATAGDNAHGLFVQSIGGGGGVGGDVSGTDIGVLSVQIAGGADSDTTDDADGAQGGGYGRNATISIHNDDAGGETSITTTGAHSIGALAQSIGGGGGTGGMATANEVGVGFSLGVAVGGDGGAGGAGGAASVTLAKNTTITTGADDLTDSHGVVAQSIGGGGGIGGGDVVRSFNQAVSIPDAGIGFGFSIAAGAGGVGGSGGAGGTASVLLADVDATTRGDGSMAVLSQSIGGGGGLGGSSSSMNGLRGAAGSVSGKVGFALGGAGGNGGDGGTATATITDHSAIETVGDYANAVVAQSVGGGGGVAGPGSAGTYPFKSGFGVSVTLTVGATGGTGGRGGGSASASLDETSTITTQGSESRGMMLQSIGGGGGASQGGSLGFNIPASGFADAVPSYTFKLRLGQTGGSAGAGASSSGRNDGEITTFGGGADGVLVQSIGGGGGLGGAVSSDVDRLQQASETLVDVRNKLSASLIMGFTVDIGGDGGSGGDGGAASFTQSGLITTSGDHADGVVVQSIGGGGGVGGSAASMGSETVSSLQLNLGGSGGAGGNGGAASLTFEDGGAITTAGYGAMGALVQSVGGGGGQGGSGSDRIVAAPGTGDDGSIQLGVRGADGVDNQDSGAVAVTGPATISTAGMNASALVLQSIAGGGGVALAGNANVAELSGYSEDGKGEGGYIKTDIATGNGALSGDDAATAGAVTFGGDVAIATTGAAAHGIVAQSIGGGGGLAPSINKTNTTIILGNGTGDGGDVSLSLTGGTLTATGVSSYGVIAQSIGGGGGVAGAIEFDQLDVLPDVSTVSRGAGGAVSITNNAAITVTGGQNAIGVFAQSIGGGGGLGGERGANASFAGTTGLVSQSSGAGGPVDITIAEGGSVTVGGVTATGIFAQSVGPEDSAPITVDVAGSVAMLGDPGVAGLAMKIVGGGLRDSADTPTNVVTVRDGGVVSSAGSAIRYVGHSRTFDDGLLVVVEDGGTLVGGVSGVYSDEFTQGAVEQRNLSAAASAIALSAPAPASGSASAIRNTAAVRIENREGGVLSGARRYGADLRNDGLLVLGTQSGIGRLRIFGDFVQGETGTTLATVDFAGGRGDVLSVGDDAALGGTLRINALSIVGGISHPLLSVDGDLSGRFDSIESGLFGFEQTVTSEGLAIRAAEARFDDPAFALSARESGVAAYLGDVFLTSDAAFGALFGDLDAAASAGSAGYAAALSGLAPGASLAGAASTFEMARSRFDAVLGCSDFSEKAVADERRCVQFLGAARRIDQDGDAGGFGYGGSVYTLGLAGRAAVSETWTLGGAIGWETSDFNGAGGFGSVEGAAAFAGISATRSYGAMDLTLAGTGSWGGFDTRRTPAGAAGAAKADHDVASLAGRVRGAYTLGSETGYLRPMVDLDLTWVSAGGYRETGAGALSLSVEDSDAVAFTATPAMEFGGVAALTETLSARAYARVGASFSTLSSYDAQAGFAGAAAGAGAFRNEVSIADVVGRVSAGVTVMRSETMDLDLRYDGAFAEDLDSHAGSVRFTFRF</sequence>
<proteinExistence type="predicted"/>
<dbReference type="InterPro" id="IPR005546">
    <property type="entry name" value="Autotransporte_beta"/>
</dbReference>
<dbReference type="PROSITE" id="PS51208">
    <property type="entry name" value="AUTOTRANSPORTER"/>
    <property type="match status" value="1"/>
</dbReference>
<keyword evidence="2" id="KW-0732">Signal</keyword>
<dbReference type="STRING" id="356660.SAMN05444336_104365"/>
<evidence type="ECO:0000313" key="4">
    <source>
        <dbReference type="EMBL" id="SDX34582.1"/>
    </source>
</evidence>
<reference evidence="4 5" key="1">
    <citation type="submission" date="2016-10" db="EMBL/GenBank/DDBJ databases">
        <authorList>
            <person name="de Groot N.N."/>
        </authorList>
    </citation>
    <scope>NUCLEOTIDE SEQUENCE [LARGE SCALE GENOMIC DNA]</scope>
    <source>
        <strain evidence="4 5">DSM 17890</strain>
    </source>
</reference>
<evidence type="ECO:0000256" key="2">
    <source>
        <dbReference type="SAM" id="SignalP"/>
    </source>
</evidence>
<keyword evidence="5" id="KW-1185">Reference proteome</keyword>
<feature type="region of interest" description="Disordered" evidence="1">
    <location>
        <begin position="94"/>
        <end position="118"/>
    </location>
</feature>
<evidence type="ECO:0000256" key="1">
    <source>
        <dbReference type="SAM" id="MobiDB-lite"/>
    </source>
</evidence>
<feature type="region of interest" description="Disordered" evidence="1">
    <location>
        <begin position="395"/>
        <end position="424"/>
    </location>
</feature>
<name>A0A1H3AXY6_9RHOB</name>
<dbReference type="SMART" id="SM00869">
    <property type="entry name" value="Autotransporter"/>
    <property type="match status" value="1"/>
</dbReference>
<feature type="region of interest" description="Disordered" evidence="1">
    <location>
        <begin position="1103"/>
        <end position="1131"/>
    </location>
</feature>
<gene>
    <name evidence="4" type="ORF">SAMN05444336_104365</name>
</gene>
<organism evidence="4 5">
    <name type="scientific">Albimonas donghaensis</name>
    <dbReference type="NCBI Taxonomy" id="356660"/>
    <lineage>
        <taxon>Bacteria</taxon>
        <taxon>Pseudomonadati</taxon>
        <taxon>Pseudomonadota</taxon>
        <taxon>Alphaproteobacteria</taxon>
        <taxon>Rhodobacterales</taxon>
        <taxon>Paracoccaceae</taxon>
        <taxon>Albimonas</taxon>
    </lineage>
</organism>
<dbReference type="SUPFAM" id="SSF103515">
    <property type="entry name" value="Autotransporter"/>
    <property type="match status" value="1"/>
</dbReference>
<feature type="domain" description="Autotransporter" evidence="3">
    <location>
        <begin position="2015"/>
        <end position="2293"/>
    </location>
</feature>
<feature type="compositionally biased region" description="Polar residues" evidence="1">
    <location>
        <begin position="94"/>
        <end position="107"/>
    </location>
</feature>
<feature type="chain" id="PRO_5011552833" description="Autotransporter domain-containing protein" evidence="2">
    <location>
        <begin position="22"/>
        <end position="2293"/>
    </location>
</feature>
<evidence type="ECO:0000313" key="5">
    <source>
        <dbReference type="Proteomes" id="UP000199118"/>
    </source>
</evidence>
<dbReference type="InterPro" id="IPR036709">
    <property type="entry name" value="Autotransporte_beta_dom_sf"/>
</dbReference>
<dbReference type="EMBL" id="FNMZ01000004">
    <property type="protein sequence ID" value="SDX34582.1"/>
    <property type="molecule type" value="Genomic_DNA"/>
</dbReference>
<feature type="region of interest" description="Disordered" evidence="1">
    <location>
        <begin position="216"/>
        <end position="236"/>
    </location>
</feature>
<dbReference type="Proteomes" id="UP000199118">
    <property type="component" value="Unassembled WGS sequence"/>
</dbReference>
<feature type="compositionally biased region" description="Polar residues" evidence="1">
    <location>
        <begin position="1118"/>
        <end position="1130"/>
    </location>
</feature>
<feature type="region of interest" description="Disordered" evidence="1">
    <location>
        <begin position="358"/>
        <end position="378"/>
    </location>
</feature>
<feature type="compositionally biased region" description="Low complexity" evidence="1">
    <location>
        <begin position="415"/>
        <end position="424"/>
    </location>
</feature>
<protein>
    <recommendedName>
        <fullName evidence="3">Autotransporter domain-containing protein</fullName>
    </recommendedName>
</protein>
<accession>A0A1H3AXY6</accession>
<evidence type="ECO:0000259" key="3">
    <source>
        <dbReference type="PROSITE" id="PS51208"/>
    </source>
</evidence>
<feature type="signal peptide" evidence="2">
    <location>
        <begin position="1"/>
        <end position="21"/>
    </location>
</feature>
<feature type="compositionally biased region" description="Gly residues" evidence="1">
    <location>
        <begin position="1103"/>
        <end position="1113"/>
    </location>
</feature>